<proteinExistence type="predicted"/>
<evidence type="ECO:0000313" key="2">
    <source>
        <dbReference type="EMBL" id="CCD83492.1"/>
    </source>
</evidence>
<dbReference type="AGR" id="WB:WBGene00021871"/>
<dbReference type="CTD" id="177071"/>
<dbReference type="WormBase" id="Y54G2A.5b">
    <property type="protein sequence ID" value="CE33889"/>
    <property type="gene ID" value="WBGene00021871"/>
    <property type="gene designation" value="dml-1"/>
</dbReference>
<feature type="compositionally biased region" description="Polar residues" evidence="1">
    <location>
        <begin position="223"/>
        <end position="232"/>
    </location>
</feature>
<dbReference type="AlphaFoldDB" id="H2L0Q9"/>
<evidence type="ECO:0000256" key="1">
    <source>
        <dbReference type="SAM" id="MobiDB-lite"/>
    </source>
</evidence>
<evidence type="ECO:0000313" key="4">
    <source>
        <dbReference type="WormBase" id="Y54G2A.5b"/>
    </source>
</evidence>
<dbReference type="GeneID" id="177071"/>
<accession>H2L0Q9</accession>
<dbReference type="Bgee" id="WBGene00021871">
    <property type="expression patterns" value="Expressed in adult organism and 3 other cell types or tissues"/>
</dbReference>
<reference evidence="2 3" key="1">
    <citation type="journal article" date="1998" name="Science">
        <title>Genome sequence of the nematode C. elegans: a platform for investigating biology.</title>
        <authorList>
            <consortium name="The C. elegans sequencing consortium"/>
            <person name="Sulson J.E."/>
            <person name="Waterston R."/>
        </authorList>
    </citation>
    <scope>NUCLEOTIDE SEQUENCE [LARGE SCALE GENOMIC DNA]</scope>
    <source>
        <strain evidence="2 3">Bristol N2</strain>
    </source>
</reference>
<name>H2L0Q9_CAEEL</name>
<dbReference type="OrthoDB" id="5877318at2759"/>
<feature type="region of interest" description="Disordered" evidence="1">
    <location>
        <begin position="192"/>
        <end position="232"/>
    </location>
</feature>
<dbReference type="ExpressionAtlas" id="H2L0Q9">
    <property type="expression patterns" value="baseline and differential"/>
</dbReference>
<organism evidence="2 3">
    <name type="scientific">Caenorhabditis elegans</name>
    <dbReference type="NCBI Taxonomy" id="6239"/>
    <lineage>
        <taxon>Eukaryota</taxon>
        <taxon>Metazoa</taxon>
        <taxon>Ecdysozoa</taxon>
        <taxon>Nematoda</taxon>
        <taxon>Chromadorea</taxon>
        <taxon>Rhabditida</taxon>
        <taxon>Rhabditina</taxon>
        <taxon>Rhabditomorpha</taxon>
        <taxon>Rhabditoidea</taxon>
        <taxon>Rhabditidae</taxon>
        <taxon>Peloderinae</taxon>
        <taxon>Caenorhabditis</taxon>
    </lineage>
</organism>
<keyword evidence="3" id="KW-1185">Reference proteome</keyword>
<protein>
    <submittedName>
        <fullName evidence="2">Yeast DiM Like</fullName>
    </submittedName>
</protein>
<dbReference type="EMBL" id="BX284604">
    <property type="protein sequence ID" value="CCD83492.1"/>
    <property type="molecule type" value="Genomic_DNA"/>
</dbReference>
<sequence length="232" mass="24870">MQKFSIKQAAEQLAGLNEMPAPAVAAQSIGGQILTRAALSVMRQMGMLDGSSAMDDGVEKPKVIDGGRARRVVEEEEPKTVSPMCMEEFRNILQNGVSTGSPCSPRRRASLMAELVGPVPRLELESKFVEPAAPPRKSIPGFMAAPKFASTPKPDGIRRSMVDGSLPTPRRGSLVKQQRAPAIGDVTPMENKASRLRRLKLEETRKSMTGGGGGSGKELNLDISLNSSCGWK</sequence>
<gene>
    <name evidence="2 4" type="primary">dml-1</name>
    <name evidence="2" type="ORF">CELE_Y54G2A.5</name>
    <name evidence="4" type="ORF">Y54G2A.5</name>
</gene>
<dbReference type="RefSeq" id="NP_001023506.1">
    <property type="nucleotide sequence ID" value="NM_001028335.5"/>
</dbReference>
<dbReference type="Proteomes" id="UP000001940">
    <property type="component" value="Chromosome IV"/>
</dbReference>
<evidence type="ECO:0000313" key="3">
    <source>
        <dbReference type="Proteomes" id="UP000001940"/>
    </source>
</evidence>